<evidence type="ECO:0000313" key="1">
    <source>
        <dbReference type="EMBL" id="MEJ7137663.1"/>
    </source>
</evidence>
<dbReference type="Proteomes" id="UP001364695">
    <property type="component" value="Unassembled WGS sequence"/>
</dbReference>
<evidence type="ECO:0000313" key="2">
    <source>
        <dbReference type="Proteomes" id="UP001364695"/>
    </source>
</evidence>
<name>A0ACC6P0D2_9BURK</name>
<gene>
    <name evidence="1" type="ORF">RV045_04355</name>
</gene>
<comment type="caution">
    <text evidence="1">The sequence shown here is derived from an EMBL/GenBank/DDBJ whole genome shotgun (WGS) entry which is preliminary data.</text>
</comment>
<proteinExistence type="predicted"/>
<dbReference type="EMBL" id="JAWDIE010000005">
    <property type="protein sequence ID" value="MEJ7137663.1"/>
    <property type="molecule type" value="Genomic_DNA"/>
</dbReference>
<reference evidence="1" key="1">
    <citation type="submission" date="2023-10" db="EMBL/GenBank/DDBJ databases">
        <title>Amphibacter perezi, gen. nov., sp. nov. a novel taxa of the family Comamonadaceae, class Betaproteobacteria isolated from the skin microbiota of Pelophylax perezi from different populations.</title>
        <authorList>
            <person name="Costa S."/>
            <person name="Proenca D.N."/>
            <person name="Lopes I."/>
            <person name="Morais P.V."/>
        </authorList>
    </citation>
    <scope>NUCLEOTIDE SEQUENCE</scope>
    <source>
        <strain evidence="1">SL12-8</strain>
    </source>
</reference>
<accession>A0ACC6P0D2</accession>
<keyword evidence="2" id="KW-1185">Reference proteome</keyword>
<sequence>MAQDAARADPAVLAVYVTPQGEVRSARLSLSAEDTALSLATRAQQQGVFPPEVDLAAALGDSAVHGPWQVGVWGRAARADTRLVAGDRLECWRALQVDPKTARHLRHASQQAAGTGVSRRRGRAPIKADSPDRA</sequence>
<organism evidence="1 2">
    <name type="scientific">Amphibiibacter pelophylacis</name>
    <dbReference type="NCBI Taxonomy" id="1799477"/>
    <lineage>
        <taxon>Bacteria</taxon>
        <taxon>Pseudomonadati</taxon>
        <taxon>Pseudomonadota</taxon>
        <taxon>Betaproteobacteria</taxon>
        <taxon>Burkholderiales</taxon>
        <taxon>Sphaerotilaceae</taxon>
        <taxon>Amphibiibacter</taxon>
    </lineage>
</organism>
<protein>
    <submittedName>
        <fullName evidence="1">RnfH family protein</fullName>
    </submittedName>
</protein>